<dbReference type="Proteomes" id="UP000012112">
    <property type="component" value="Unassembled WGS sequence"/>
</dbReference>
<evidence type="ECO:0000313" key="1">
    <source>
        <dbReference type="EMBL" id="EMO55841.1"/>
    </source>
</evidence>
<sequence>MESFNNSNKNKPIDDFIIKNIKTDSIYFFRIFNYTDLLFFFAKQKILININKNVFKNEKQMIELRACSKTSY</sequence>
<dbReference type="AlphaFoldDB" id="M6VL46"/>
<organism evidence="1 2">
    <name type="scientific">Leptospira noguchii</name>
    <dbReference type="NCBI Taxonomy" id="28182"/>
    <lineage>
        <taxon>Bacteria</taxon>
        <taxon>Pseudomonadati</taxon>
        <taxon>Spirochaetota</taxon>
        <taxon>Spirochaetia</taxon>
        <taxon>Leptospirales</taxon>
        <taxon>Leptospiraceae</taxon>
        <taxon>Leptospira</taxon>
    </lineage>
</organism>
<protein>
    <submittedName>
        <fullName evidence="1">Uncharacterized protein</fullName>
    </submittedName>
</protein>
<proteinExistence type="predicted"/>
<reference evidence="1 2" key="1">
    <citation type="submission" date="2013-01" db="EMBL/GenBank/DDBJ databases">
        <authorList>
            <person name="Harkins D.M."/>
            <person name="Durkin A.S."/>
            <person name="Brinkac L.M."/>
            <person name="Haft D.H."/>
            <person name="Selengut J.D."/>
            <person name="Sanka R."/>
            <person name="DePew J."/>
            <person name="Purushe J."/>
            <person name="Matthias M.A."/>
            <person name="Vinetz J.M."/>
            <person name="Sutton G.G."/>
            <person name="Nierman W.C."/>
            <person name="Fouts D.E."/>
        </authorList>
    </citation>
    <scope>NUCLEOTIDE SEQUENCE [LARGE SCALE GENOMIC DNA]</scope>
    <source>
        <strain evidence="1 2">HAI1536</strain>
    </source>
</reference>
<dbReference type="EMBL" id="AKWD02000005">
    <property type="protein sequence ID" value="EMO55841.1"/>
    <property type="molecule type" value="Genomic_DNA"/>
</dbReference>
<comment type="caution">
    <text evidence="1">The sequence shown here is derived from an EMBL/GenBank/DDBJ whole genome shotgun (WGS) entry which is preliminary data.</text>
</comment>
<accession>M6VL46</accession>
<gene>
    <name evidence="1" type="ORF">LEP1GSC172_0537</name>
</gene>
<evidence type="ECO:0000313" key="2">
    <source>
        <dbReference type="Proteomes" id="UP000012112"/>
    </source>
</evidence>
<name>M6VL46_9LEPT</name>